<dbReference type="Pfam" id="PF12840">
    <property type="entry name" value="HTH_20"/>
    <property type="match status" value="1"/>
</dbReference>
<dbReference type="InterPro" id="IPR036390">
    <property type="entry name" value="WH_DNA-bd_sf"/>
</dbReference>
<dbReference type="InterPro" id="IPR001845">
    <property type="entry name" value="HTH_ArsR_DNA-bd_dom"/>
</dbReference>
<dbReference type="Gene3D" id="1.10.10.10">
    <property type="entry name" value="Winged helix-like DNA-binding domain superfamily/Winged helix DNA-binding domain"/>
    <property type="match status" value="1"/>
</dbReference>
<evidence type="ECO:0000313" key="3">
    <source>
        <dbReference type="Proteomes" id="UP000219439"/>
    </source>
</evidence>
<dbReference type="SMART" id="SM00418">
    <property type="entry name" value="HTH_ARSR"/>
    <property type="match status" value="1"/>
</dbReference>
<dbReference type="GO" id="GO:0010288">
    <property type="term" value="P:response to lead ion"/>
    <property type="evidence" value="ECO:0007669"/>
    <property type="project" value="TreeGrafter"/>
</dbReference>
<dbReference type="GO" id="GO:0032791">
    <property type="term" value="F:lead ion binding"/>
    <property type="evidence" value="ECO:0007669"/>
    <property type="project" value="TreeGrafter"/>
</dbReference>
<dbReference type="OrthoDB" id="9797716at2"/>
<dbReference type="InterPro" id="IPR036388">
    <property type="entry name" value="WH-like_DNA-bd_sf"/>
</dbReference>
<proteinExistence type="predicted"/>
<dbReference type="SUPFAM" id="SSF46785">
    <property type="entry name" value="Winged helix' DNA-binding domain"/>
    <property type="match status" value="1"/>
</dbReference>
<dbReference type="RefSeq" id="WP_097151618.1">
    <property type="nucleotide sequence ID" value="NZ_OBEL01000001.1"/>
</dbReference>
<dbReference type="GO" id="GO:0003677">
    <property type="term" value="F:DNA binding"/>
    <property type="evidence" value="ECO:0007669"/>
    <property type="project" value="TreeGrafter"/>
</dbReference>
<dbReference type="GO" id="GO:0097063">
    <property type="term" value="F:cadmium ion sensor activity"/>
    <property type="evidence" value="ECO:0007669"/>
    <property type="project" value="TreeGrafter"/>
</dbReference>
<name>A0A285N9A8_9HYPH</name>
<accession>A0A285N9A8</accession>
<dbReference type="PANTHER" id="PTHR39168">
    <property type="entry name" value="TRANSCRIPTIONAL REGULATOR-RELATED"/>
    <property type="match status" value="1"/>
</dbReference>
<feature type="domain" description="HTH arsR-type" evidence="1">
    <location>
        <begin position="1"/>
        <end position="94"/>
    </location>
</feature>
<gene>
    <name evidence="2" type="ORF">SAMN06265368_0277</name>
</gene>
<dbReference type="PANTHER" id="PTHR39168:SF1">
    <property type="entry name" value="TRANSCRIPTIONAL REGULATORY PROTEIN"/>
    <property type="match status" value="1"/>
</dbReference>
<dbReference type="PROSITE" id="PS50987">
    <property type="entry name" value="HTH_ARSR_2"/>
    <property type="match status" value="1"/>
</dbReference>
<organism evidence="2 3">
    <name type="scientific">Cohaesibacter gelatinilyticus</name>
    <dbReference type="NCBI Taxonomy" id="372072"/>
    <lineage>
        <taxon>Bacteria</taxon>
        <taxon>Pseudomonadati</taxon>
        <taxon>Pseudomonadota</taxon>
        <taxon>Alphaproteobacteria</taxon>
        <taxon>Hyphomicrobiales</taxon>
        <taxon>Cohaesibacteraceae</taxon>
    </lineage>
</organism>
<protein>
    <submittedName>
        <fullName evidence="2">Transcriptional regulator, ArsR family</fullName>
    </submittedName>
</protein>
<dbReference type="EMBL" id="OBEL01000001">
    <property type="protein sequence ID" value="SNZ06045.1"/>
    <property type="molecule type" value="Genomic_DNA"/>
</dbReference>
<sequence>MKEGPDIALLGSLIGDPARANMLVALLSGKALTASELAREAGITLQTASSHLKKLEAANLLALRKQGRHRYFALADEDVGALLESMMGLAAKRGMLRTRTGPKDAELRHARICYNHLAGDMGIQMFDSMVHQTFLAEADEVIDLTGNGEAFILGLGLDLKALKKQRRPLCKGCLDWSNRRTHLAGSLGQALLEHFHAQKWAHREEGTRIIRFNDKGTKAFHTLFPMPSGHNG</sequence>
<evidence type="ECO:0000313" key="2">
    <source>
        <dbReference type="EMBL" id="SNZ06045.1"/>
    </source>
</evidence>
<dbReference type="GO" id="GO:0046686">
    <property type="term" value="P:response to cadmium ion"/>
    <property type="evidence" value="ECO:0007669"/>
    <property type="project" value="TreeGrafter"/>
</dbReference>
<dbReference type="CDD" id="cd00090">
    <property type="entry name" value="HTH_ARSR"/>
    <property type="match status" value="1"/>
</dbReference>
<dbReference type="GO" id="GO:0003700">
    <property type="term" value="F:DNA-binding transcription factor activity"/>
    <property type="evidence" value="ECO:0007669"/>
    <property type="project" value="InterPro"/>
</dbReference>
<dbReference type="InterPro" id="IPR011991">
    <property type="entry name" value="ArsR-like_HTH"/>
</dbReference>
<dbReference type="Proteomes" id="UP000219439">
    <property type="component" value="Unassembled WGS sequence"/>
</dbReference>
<evidence type="ECO:0000259" key="1">
    <source>
        <dbReference type="PROSITE" id="PS50987"/>
    </source>
</evidence>
<keyword evidence="3" id="KW-1185">Reference proteome</keyword>
<dbReference type="InterPro" id="IPR052543">
    <property type="entry name" value="HTH_Metal-responsive_Reg"/>
</dbReference>
<reference evidence="2 3" key="1">
    <citation type="submission" date="2017-09" db="EMBL/GenBank/DDBJ databases">
        <authorList>
            <person name="Ehlers B."/>
            <person name="Leendertz F.H."/>
        </authorList>
    </citation>
    <scope>NUCLEOTIDE SEQUENCE [LARGE SCALE GENOMIC DNA]</scope>
    <source>
        <strain evidence="2 3">DSM 18289</strain>
    </source>
</reference>
<dbReference type="NCBIfam" id="NF033788">
    <property type="entry name" value="HTH_metalloreg"/>
    <property type="match status" value="1"/>
</dbReference>
<dbReference type="AlphaFoldDB" id="A0A285N9A8"/>